<dbReference type="EMBL" id="LFZN01000047">
    <property type="protein sequence ID" value="KXT02039.1"/>
    <property type="molecule type" value="Genomic_DNA"/>
</dbReference>
<evidence type="ECO:0000256" key="1">
    <source>
        <dbReference type="SAM" id="Coils"/>
    </source>
</evidence>
<organism evidence="2 3">
    <name type="scientific">Pseudocercospora eumusae</name>
    <dbReference type="NCBI Taxonomy" id="321146"/>
    <lineage>
        <taxon>Eukaryota</taxon>
        <taxon>Fungi</taxon>
        <taxon>Dikarya</taxon>
        <taxon>Ascomycota</taxon>
        <taxon>Pezizomycotina</taxon>
        <taxon>Dothideomycetes</taxon>
        <taxon>Dothideomycetidae</taxon>
        <taxon>Mycosphaerellales</taxon>
        <taxon>Mycosphaerellaceae</taxon>
        <taxon>Pseudocercospora</taxon>
    </lineage>
</organism>
<gene>
    <name evidence="2" type="ORF">AC578_6500</name>
</gene>
<keyword evidence="3" id="KW-1185">Reference proteome</keyword>
<dbReference type="Proteomes" id="UP000070133">
    <property type="component" value="Unassembled WGS sequence"/>
</dbReference>
<proteinExistence type="predicted"/>
<protein>
    <submittedName>
        <fullName evidence="2">Uncharacterized protein</fullName>
    </submittedName>
</protein>
<keyword evidence="1" id="KW-0175">Coiled coil</keyword>
<reference evidence="2 3" key="1">
    <citation type="submission" date="2015-07" db="EMBL/GenBank/DDBJ databases">
        <title>Comparative genomics of the Sigatoka disease complex on banana suggests a link between parallel evolutionary changes in Pseudocercospora fijiensis and Pseudocercospora eumusae and increased virulence on the banana host.</title>
        <authorList>
            <person name="Chang T.-C."/>
            <person name="Salvucci A."/>
            <person name="Crous P.W."/>
            <person name="Stergiopoulos I."/>
        </authorList>
    </citation>
    <scope>NUCLEOTIDE SEQUENCE [LARGE SCALE GENOMIC DNA]</scope>
    <source>
        <strain evidence="2 3">CBS 114824</strain>
    </source>
</reference>
<name>A0A139HI45_9PEZI</name>
<feature type="coiled-coil region" evidence="1">
    <location>
        <begin position="1"/>
        <end position="63"/>
    </location>
</feature>
<evidence type="ECO:0000313" key="3">
    <source>
        <dbReference type="Proteomes" id="UP000070133"/>
    </source>
</evidence>
<accession>A0A139HI45</accession>
<evidence type="ECO:0000313" key="2">
    <source>
        <dbReference type="EMBL" id="KXT02039.1"/>
    </source>
</evidence>
<dbReference type="AlphaFoldDB" id="A0A139HI45"/>
<comment type="caution">
    <text evidence="2">The sequence shown here is derived from an EMBL/GenBank/DDBJ whole genome shotgun (WGS) entry which is preliminary data.</text>
</comment>
<sequence length="116" mass="13083">MASSSEENLLLRADKKSLEDESRDLRNDKQGLLDELQNAEYLLRQAREALRKKSEDHDKLLRSSVAVINELDREQMPECISAAVWQLAEDVVRTGGEATGELKMQIGVIDCSLLLK</sequence>